<dbReference type="PROSITE" id="PS51257">
    <property type="entry name" value="PROKAR_LIPOPROTEIN"/>
    <property type="match status" value="1"/>
</dbReference>
<evidence type="ECO:0008006" key="3">
    <source>
        <dbReference type="Google" id="ProtNLM"/>
    </source>
</evidence>
<dbReference type="Proteomes" id="UP001284033">
    <property type="component" value="Unassembled WGS sequence"/>
</dbReference>
<dbReference type="AlphaFoldDB" id="A0AAP6HFC3"/>
<proteinExistence type="predicted"/>
<name>A0AAP6HFC3_RIEAN</name>
<comment type="caution">
    <text evidence="1">The sequence shown here is derived from an EMBL/GenBank/DDBJ whole genome shotgun (WGS) entry which is preliminary data.</text>
</comment>
<evidence type="ECO:0000313" key="1">
    <source>
        <dbReference type="EMBL" id="MDY3512583.1"/>
    </source>
</evidence>
<dbReference type="RefSeq" id="WP_154469254.1">
    <property type="nucleotide sequence ID" value="NZ_CP110126.1"/>
</dbReference>
<evidence type="ECO:0000313" key="2">
    <source>
        <dbReference type="Proteomes" id="UP001284033"/>
    </source>
</evidence>
<protein>
    <recommendedName>
        <fullName evidence="3">Lipoprotein</fullName>
    </recommendedName>
</protein>
<reference evidence="1" key="1">
    <citation type="submission" date="2023-01" db="EMBL/GenBank/DDBJ databases">
        <title>Genome-based studies on antimicrobial resistance profiles of Riemerella anatipestifer in China, 1994 to 2021.</title>
        <authorList>
            <person name="Yang Z."/>
            <person name="Zhu D."/>
        </authorList>
    </citation>
    <scope>NUCLEOTIDE SEQUENCE</scope>
    <source>
        <strain evidence="1">RCAD1218</strain>
    </source>
</reference>
<gene>
    <name evidence="1" type="ORF">PG303_05060</name>
</gene>
<organism evidence="1 2">
    <name type="scientific">Riemerella anatipestifer</name>
    <name type="common">Moraxella anatipestifer</name>
    <dbReference type="NCBI Taxonomy" id="34085"/>
    <lineage>
        <taxon>Bacteria</taxon>
        <taxon>Pseudomonadati</taxon>
        <taxon>Bacteroidota</taxon>
        <taxon>Flavobacteriia</taxon>
        <taxon>Flavobacteriales</taxon>
        <taxon>Weeksellaceae</taxon>
        <taxon>Riemerella</taxon>
    </lineage>
</organism>
<sequence length="104" mass="12917">MKKIFFLFLLLILVVSCKKNRNIEESLKKESLIFFKKNQIDTIGYKKEYYLKEDKIVGYRHYILKYYKITNQDSIIIWFTRDDEAKYFIQANHNFYKYNKNLEY</sequence>
<accession>A0AAP6HFC3</accession>
<dbReference type="EMBL" id="JAQZHK010000003">
    <property type="protein sequence ID" value="MDY3512583.1"/>
    <property type="molecule type" value="Genomic_DNA"/>
</dbReference>